<proteinExistence type="inferred from homology"/>
<dbReference type="Gene3D" id="2.60.40.1220">
    <property type="match status" value="1"/>
</dbReference>
<dbReference type="Pfam" id="PF12799">
    <property type="entry name" value="LRR_4"/>
    <property type="match status" value="1"/>
</dbReference>
<evidence type="ECO:0000313" key="10">
    <source>
        <dbReference type="Proteomes" id="UP000001286"/>
    </source>
</evidence>
<dbReference type="eggNOG" id="COG4886">
    <property type="taxonomic scope" value="Bacteria"/>
</dbReference>
<dbReference type="InterPro" id="IPR001611">
    <property type="entry name" value="Leu-rich_rpt"/>
</dbReference>
<evidence type="ECO:0000256" key="4">
    <source>
        <dbReference type="ARBA" id="ARBA00022614"/>
    </source>
</evidence>
<dbReference type="PANTHER" id="PTHR46652">
    <property type="entry name" value="LEUCINE-RICH REPEAT AND IQ DOMAIN-CONTAINING PROTEIN 1-RELATED"/>
    <property type="match status" value="1"/>
</dbReference>
<feature type="domain" description="Internalin N-terminal" evidence="8">
    <location>
        <begin position="31"/>
        <end position="74"/>
    </location>
</feature>
<dbReference type="SMART" id="SM00365">
    <property type="entry name" value="LRR_SD22"/>
    <property type="match status" value="4"/>
</dbReference>
<dbReference type="InterPro" id="IPR024634">
    <property type="entry name" value="Internalin_N"/>
</dbReference>
<dbReference type="OrthoDB" id="2786233at2"/>
<evidence type="ECO:0000259" key="8">
    <source>
        <dbReference type="Pfam" id="PF12354"/>
    </source>
</evidence>
<dbReference type="Proteomes" id="UP000001286">
    <property type="component" value="Chromosome"/>
</dbReference>
<evidence type="ECO:0000256" key="1">
    <source>
        <dbReference type="ARBA" id="ARBA00004613"/>
    </source>
</evidence>
<keyword evidence="5" id="KW-0732">Signal</keyword>
<dbReference type="Pfam" id="PF08191">
    <property type="entry name" value="LRR_adjacent"/>
    <property type="match status" value="1"/>
</dbReference>
<evidence type="ECO:0000256" key="3">
    <source>
        <dbReference type="ARBA" id="ARBA00022525"/>
    </source>
</evidence>
<evidence type="ECO:0000256" key="5">
    <source>
        <dbReference type="ARBA" id="ARBA00022729"/>
    </source>
</evidence>
<evidence type="ECO:0000256" key="2">
    <source>
        <dbReference type="ARBA" id="ARBA00009432"/>
    </source>
</evidence>
<keyword evidence="6" id="KW-0677">Repeat</keyword>
<dbReference type="PROSITE" id="PS51450">
    <property type="entry name" value="LRR"/>
    <property type="match status" value="4"/>
</dbReference>
<dbReference type="Gene3D" id="1.10.8.390">
    <property type="entry name" value="Internalin N-terminal Cap domain-like"/>
    <property type="match status" value="1"/>
</dbReference>
<reference evidence="9 10" key="1">
    <citation type="journal article" date="2011" name="J. Bacteriol.">
        <title>Complete genome sequence of the animal pathogen Listeria ivanovii, which provides insights into host specificities and evolution of the genus Listeria.</title>
        <authorList>
            <person name="Buchrieser C."/>
            <person name="Rusniok C."/>
            <person name="Garrido P."/>
            <person name="Hain T."/>
            <person name="Scortti M."/>
            <person name="Lampidis R."/>
            <person name="Karst U."/>
            <person name="Chakraborty T."/>
            <person name="Cossart P."/>
            <person name="Kreft J."/>
            <person name="Vazquez-Boland J.A."/>
            <person name="Goebel W."/>
            <person name="Glaser P."/>
        </authorList>
    </citation>
    <scope>NUCLEOTIDE SEQUENCE [LARGE SCALE GENOMIC DNA]</scope>
    <source>
        <strain evidence="10">ATCC BAA-678 / PAM 55</strain>
    </source>
</reference>
<feature type="domain" description="Internalin Ig-like inter-repeat region" evidence="7">
    <location>
        <begin position="240"/>
        <end position="295"/>
    </location>
</feature>
<keyword evidence="4" id="KW-0433">Leucine-rich repeat</keyword>
<dbReference type="AlphaFoldDB" id="G2ZC95"/>
<dbReference type="PANTHER" id="PTHR46652:SF3">
    <property type="entry name" value="LEUCINE-RICH REPEAT-CONTAINING PROTEIN 9"/>
    <property type="match status" value="1"/>
</dbReference>
<evidence type="ECO:0000256" key="6">
    <source>
        <dbReference type="ARBA" id="ARBA00022737"/>
    </source>
</evidence>
<name>G2ZC95_LISIP</name>
<dbReference type="Pfam" id="PF12354">
    <property type="entry name" value="Internalin_N"/>
    <property type="match status" value="1"/>
</dbReference>
<dbReference type="InterPro" id="IPR012569">
    <property type="entry name" value="Inl_IR"/>
</dbReference>
<dbReference type="Gene3D" id="3.80.10.10">
    <property type="entry name" value="Ribonuclease Inhibitor"/>
    <property type="match status" value="1"/>
</dbReference>
<comment type="similarity">
    <text evidence="2">Belongs to the internalin family.</text>
</comment>
<evidence type="ECO:0000259" key="7">
    <source>
        <dbReference type="Pfam" id="PF08191"/>
    </source>
</evidence>
<dbReference type="InterPro" id="IPR014756">
    <property type="entry name" value="Ig_E-set"/>
</dbReference>
<dbReference type="KEGG" id="liv:LIV_2502"/>
<dbReference type="InterPro" id="IPR032675">
    <property type="entry name" value="LRR_dom_sf"/>
</dbReference>
<keyword evidence="3" id="KW-0964">Secreted</keyword>
<accession>G2ZC95</accession>
<dbReference type="InterPro" id="IPR050836">
    <property type="entry name" value="SDS22/Internalin_LRR"/>
</dbReference>
<dbReference type="SUPFAM" id="SSF52058">
    <property type="entry name" value="L domain-like"/>
    <property type="match status" value="1"/>
</dbReference>
<dbReference type="GeneID" id="57077523"/>
<dbReference type="GO" id="GO:0005576">
    <property type="term" value="C:extracellular region"/>
    <property type="evidence" value="ECO:0007669"/>
    <property type="project" value="UniProtKB-SubCell"/>
</dbReference>
<dbReference type="SMART" id="SM00369">
    <property type="entry name" value="LRR_TYP"/>
    <property type="match status" value="4"/>
</dbReference>
<protein>
    <submittedName>
        <fullName evidence="9">Putative i-internalin D</fullName>
    </submittedName>
</protein>
<organism evidence="9 10">
    <name type="scientific">Listeria ivanovii (strain ATCC BAA-678 / PAM 55)</name>
    <dbReference type="NCBI Taxonomy" id="881621"/>
    <lineage>
        <taxon>Bacteria</taxon>
        <taxon>Bacillati</taxon>
        <taxon>Bacillota</taxon>
        <taxon>Bacilli</taxon>
        <taxon>Bacillales</taxon>
        <taxon>Listeriaceae</taxon>
        <taxon>Listeria</taxon>
    </lineage>
</organism>
<dbReference type="InterPro" id="IPR003591">
    <property type="entry name" value="Leu-rich_rpt_typical-subtyp"/>
</dbReference>
<dbReference type="InterPro" id="IPR014755">
    <property type="entry name" value="Cu-Rt/internalin_Ig-like"/>
</dbReference>
<sequence>MRKKFWLKNVLLALLLTAIVVCVNTNLGTKVEAAIIPHPMPIDQIFPDPGLAKAVKEALKKRSVTDVVSQRELDGIRKYLYGNDKDIKSLEGLQCLNNLEELHLSRNQISDLSPLKDLANLTLLCLNDNKLKNLNGIPSAKLVRLLVDGNEITDISSLVHVPQLETLTISKNKLSNIDVLAHLTNLRILDLRNNKVRDLSAIGNLKKLTLLDAAFQNCVNEPVAYKANLVIPNTIKGPDGALVLPTDISDNGEYTNGYVKWKLSAYTKEVSYKYARIIEVGEAEGNFTVTVKQPLYLKALENCQGSFYNCLAK</sequence>
<dbReference type="Pfam" id="PF13855">
    <property type="entry name" value="LRR_8"/>
    <property type="match status" value="1"/>
</dbReference>
<dbReference type="HOGENOM" id="CLU_019447_2_0_9"/>
<dbReference type="InterPro" id="IPR025875">
    <property type="entry name" value="Leu-rich_rpt_4"/>
</dbReference>
<dbReference type="SUPFAM" id="SSF81296">
    <property type="entry name" value="E set domains"/>
    <property type="match status" value="1"/>
</dbReference>
<dbReference type="EMBL" id="FR687253">
    <property type="protein sequence ID" value="CBW87000.1"/>
    <property type="molecule type" value="Genomic_DNA"/>
</dbReference>
<gene>
    <name evidence="9" type="primary">i-inlD</name>
    <name evidence="9" type="ordered locus">LIV_2502</name>
</gene>
<comment type="subcellular location">
    <subcellularLocation>
        <location evidence="1">Secreted</location>
    </subcellularLocation>
</comment>
<dbReference type="RefSeq" id="WP_014093797.1">
    <property type="nucleotide sequence ID" value="NC_016011.1"/>
</dbReference>
<evidence type="ECO:0000313" key="9">
    <source>
        <dbReference type="EMBL" id="CBW87000.1"/>
    </source>
</evidence>